<protein>
    <submittedName>
        <fullName evidence="1">Uncharacterized protein</fullName>
    </submittedName>
</protein>
<evidence type="ECO:0000313" key="1">
    <source>
        <dbReference type="EnsemblMetazoa" id="AATE016439-PA.1"/>
    </source>
</evidence>
<dbReference type="EnsemblMetazoa" id="AATE016439-RA">
    <property type="protein sequence ID" value="AATE016439-PA.1"/>
    <property type="gene ID" value="AATE016439"/>
</dbReference>
<accession>A0A182JE91</accession>
<dbReference type="AlphaFoldDB" id="A0A182JE91"/>
<name>A0A182JE91_ANOAO</name>
<organism evidence="1">
    <name type="scientific">Anopheles atroparvus</name>
    <name type="common">European mosquito</name>
    <dbReference type="NCBI Taxonomy" id="41427"/>
    <lineage>
        <taxon>Eukaryota</taxon>
        <taxon>Metazoa</taxon>
        <taxon>Ecdysozoa</taxon>
        <taxon>Arthropoda</taxon>
        <taxon>Hexapoda</taxon>
        <taxon>Insecta</taxon>
        <taxon>Pterygota</taxon>
        <taxon>Neoptera</taxon>
        <taxon>Endopterygota</taxon>
        <taxon>Diptera</taxon>
        <taxon>Nematocera</taxon>
        <taxon>Culicoidea</taxon>
        <taxon>Culicidae</taxon>
        <taxon>Anophelinae</taxon>
        <taxon>Anopheles</taxon>
    </lineage>
</organism>
<dbReference type="VEuPathDB" id="VectorBase:AATE016439"/>
<reference evidence="1" key="1">
    <citation type="submission" date="2022-08" db="UniProtKB">
        <authorList>
            <consortium name="EnsemblMetazoa"/>
        </authorList>
    </citation>
    <scope>IDENTIFICATION</scope>
    <source>
        <strain evidence="1">EBRO</strain>
    </source>
</reference>
<sequence>MKIAVKGKTIQADAGTTWQRNNCAVRLNPAYTAPCCEGWPPSLQSCGHRVWHARGPRVTVWGWGWTGWYDGAATFWMIKIAPGAGVNTNQTRASRMDSISIRTVVLLLFYSAAAEYGARYRYRPTAKSPPHKSDAGHHR</sequence>
<proteinExistence type="predicted"/>